<dbReference type="EMBL" id="JACHXS010000007">
    <property type="protein sequence ID" value="MBB3223103.1"/>
    <property type="molecule type" value="Genomic_DNA"/>
</dbReference>
<evidence type="ECO:0000313" key="4">
    <source>
        <dbReference type="Proteomes" id="UP000298763"/>
    </source>
</evidence>
<keyword evidence="1" id="KW-0812">Transmembrane</keyword>
<evidence type="ECO:0000256" key="1">
    <source>
        <dbReference type="SAM" id="Phobius"/>
    </source>
</evidence>
<keyword evidence="1" id="KW-0472">Membrane</keyword>
<dbReference type="RefSeq" id="WP_137315989.1">
    <property type="nucleotide sequence ID" value="NZ_CP040017.1"/>
</dbReference>
<feature type="transmembrane region" description="Helical" evidence="1">
    <location>
        <begin position="26"/>
        <end position="45"/>
    </location>
</feature>
<evidence type="ECO:0000313" key="2">
    <source>
        <dbReference type="EMBL" id="MBB3223103.1"/>
    </source>
</evidence>
<dbReference type="Proteomes" id="UP000584325">
    <property type="component" value="Unassembled WGS sequence"/>
</dbReference>
<dbReference type="AlphaFoldDB" id="A0A4P8HTC8"/>
<accession>A0A4P8HTC8</accession>
<gene>
    <name evidence="3" type="ORF">FCL38_24210</name>
    <name evidence="2" type="ORF">FHS02_003941</name>
</gene>
<protein>
    <submittedName>
        <fullName evidence="2">Uncharacterized protein</fullName>
    </submittedName>
</protein>
<dbReference type="Proteomes" id="UP000298763">
    <property type="component" value="Chromosome"/>
</dbReference>
<dbReference type="EMBL" id="CP040017">
    <property type="protein sequence ID" value="QCP13197.1"/>
    <property type="molecule type" value="Genomic_DNA"/>
</dbReference>
<organism evidence="2 5">
    <name type="scientific">Pseudoduganella umbonata</name>
    <dbReference type="NCBI Taxonomy" id="864828"/>
    <lineage>
        <taxon>Bacteria</taxon>
        <taxon>Pseudomonadati</taxon>
        <taxon>Pseudomonadota</taxon>
        <taxon>Betaproteobacteria</taxon>
        <taxon>Burkholderiales</taxon>
        <taxon>Oxalobacteraceae</taxon>
        <taxon>Telluria group</taxon>
        <taxon>Pseudoduganella</taxon>
    </lineage>
</organism>
<reference evidence="2 5" key="2">
    <citation type="submission" date="2020-08" db="EMBL/GenBank/DDBJ databases">
        <title>Genomic Encyclopedia of Type Strains, Phase III (KMG-III): the genomes of soil and plant-associated and newly described type strains.</title>
        <authorList>
            <person name="Whitman W."/>
        </authorList>
    </citation>
    <scope>NUCLEOTIDE SEQUENCE [LARGE SCALE GENOMIC DNA]</scope>
    <source>
        <strain evidence="2 5">CECT 7753</strain>
    </source>
</reference>
<reference evidence="3 4" key="1">
    <citation type="submission" date="2019-05" db="EMBL/GenBank/DDBJ databases">
        <title>Draft Genome Sequences of Six Type Strains of the Genus Massilia.</title>
        <authorList>
            <person name="Miess H."/>
            <person name="Frediansyhah A."/>
            <person name="Gross H."/>
        </authorList>
    </citation>
    <scope>NUCLEOTIDE SEQUENCE [LARGE SCALE GENOMIC DNA]</scope>
    <source>
        <strain evidence="3 4">DSMZ 26121</strain>
    </source>
</reference>
<feature type="transmembrane region" description="Helical" evidence="1">
    <location>
        <begin position="82"/>
        <end position="104"/>
    </location>
</feature>
<evidence type="ECO:0000313" key="5">
    <source>
        <dbReference type="Proteomes" id="UP000584325"/>
    </source>
</evidence>
<evidence type="ECO:0000313" key="3">
    <source>
        <dbReference type="EMBL" id="QCP13197.1"/>
    </source>
</evidence>
<keyword evidence="1" id="KW-1133">Transmembrane helix</keyword>
<feature type="transmembrane region" description="Helical" evidence="1">
    <location>
        <begin position="125"/>
        <end position="147"/>
    </location>
</feature>
<name>A0A4P8HTC8_9BURK</name>
<feature type="transmembrane region" description="Helical" evidence="1">
    <location>
        <begin position="57"/>
        <end position="76"/>
    </location>
</feature>
<proteinExistence type="predicted"/>
<keyword evidence="4" id="KW-1185">Reference proteome</keyword>
<sequence>MYRNLNSFLKDVQVLMHARTALFKNTGIALAAFVGGGFATAYLVRKNMRDAGHPKEASEALVIFGSIGAAFVVVASRTPPDLISSLLGIGIPQFVLLLAVLRLTRYGDFSEATSNGAELRSNWHAFAVGVAVNLLLKGLFYCTGMLWA</sequence>